<accession>A0A377IWD8</accession>
<proteinExistence type="predicted"/>
<gene>
    <name evidence="3" type="ORF">NCTC13335_00318</name>
</gene>
<reference evidence="3 4" key="1">
    <citation type="submission" date="2018-06" db="EMBL/GenBank/DDBJ databases">
        <authorList>
            <consortium name="Pathogen Informatics"/>
            <person name="Doyle S."/>
        </authorList>
    </citation>
    <scope>NUCLEOTIDE SEQUENCE [LARGE SCALE GENOMIC DNA]</scope>
    <source>
        <strain evidence="3 4">NCTC13335</strain>
    </source>
</reference>
<dbReference type="OrthoDB" id="5688775at2"/>
<evidence type="ECO:0008006" key="5">
    <source>
        <dbReference type="Google" id="ProtNLM"/>
    </source>
</evidence>
<feature type="region of interest" description="Disordered" evidence="1">
    <location>
        <begin position="111"/>
        <end position="131"/>
    </location>
</feature>
<keyword evidence="4" id="KW-1185">Reference proteome</keyword>
<feature type="compositionally biased region" description="Basic residues" evidence="1">
    <location>
        <begin position="120"/>
        <end position="131"/>
    </location>
</feature>
<dbReference type="AlphaFoldDB" id="A0A377IWD8"/>
<evidence type="ECO:0000313" key="3">
    <source>
        <dbReference type="EMBL" id="STO92493.1"/>
    </source>
</evidence>
<feature type="chain" id="PRO_5016648066" description="Lipoprotein" evidence="2">
    <location>
        <begin position="21"/>
        <end position="131"/>
    </location>
</feature>
<dbReference type="RefSeq" id="WP_115002613.1">
    <property type="nucleotide sequence ID" value="NZ_UGHS01000001.1"/>
</dbReference>
<dbReference type="EMBL" id="UGHS01000001">
    <property type="protein sequence ID" value="STO92493.1"/>
    <property type="molecule type" value="Genomic_DNA"/>
</dbReference>
<evidence type="ECO:0000313" key="4">
    <source>
        <dbReference type="Proteomes" id="UP000255264"/>
    </source>
</evidence>
<name>A0A377IWD8_9PAST</name>
<keyword evidence="2" id="KW-0732">Signal</keyword>
<sequence>MKKLICLAALCAILSGPVQGEGVSIIFGDGPSYSGGRQPFNINGREKRLNTADCGDLDDWYLDGYRVARTYAAYYQTLLAQRVQFCRSQGIVGSRFQAQWLQGFRKAGGRLKASNNEKGHKTKSKAHKKAH</sequence>
<dbReference type="Proteomes" id="UP000255264">
    <property type="component" value="Unassembled WGS sequence"/>
</dbReference>
<feature type="signal peptide" evidence="2">
    <location>
        <begin position="1"/>
        <end position="20"/>
    </location>
</feature>
<protein>
    <recommendedName>
        <fullName evidence="5">Lipoprotein</fullName>
    </recommendedName>
</protein>
<organism evidence="3 4">
    <name type="scientific">Haemophilus pittmaniae</name>
    <dbReference type="NCBI Taxonomy" id="249188"/>
    <lineage>
        <taxon>Bacteria</taxon>
        <taxon>Pseudomonadati</taxon>
        <taxon>Pseudomonadota</taxon>
        <taxon>Gammaproteobacteria</taxon>
        <taxon>Pasteurellales</taxon>
        <taxon>Pasteurellaceae</taxon>
        <taxon>Haemophilus</taxon>
    </lineage>
</organism>
<evidence type="ECO:0000256" key="2">
    <source>
        <dbReference type="SAM" id="SignalP"/>
    </source>
</evidence>
<evidence type="ECO:0000256" key="1">
    <source>
        <dbReference type="SAM" id="MobiDB-lite"/>
    </source>
</evidence>